<gene>
    <name evidence="1" type="ORF">DARMORV10_C01P17730.1</name>
</gene>
<protein>
    <submittedName>
        <fullName evidence="1">(rape) hypothetical protein</fullName>
    </submittedName>
</protein>
<dbReference type="Proteomes" id="UP001295469">
    <property type="component" value="Chromosome C01"/>
</dbReference>
<reference evidence="1" key="1">
    <citation type="submission" date="2021-01" db="EMBL/GenBank/DDBJ databases">
        <authorList>
            <consortium name="Genoscope - CEA"/>
            <person name="William W."/>
        </authorList>
    </citation>
    <scope>NUCLEOTIDE SEQUENCE</scope>
</reference>
<evidence type="ECO:0000313" key="1">
    <source>
        <dbReference type="EMBL" id="CAF2070906.1"/>
    </source>
</evidence>
<organism evidence="1">
    <name type="scientific">Brassica napus</name>
    <name type="common">Rape</name>
    <dbReference type="NCBI Taxonomy" id="3708"/>
    <lineage>
        <taxon>Eukaryota</taxon>
        <taxon>Viridiplantae</taxon>
        <taxon>Streptophyta</taxon>
        <taxon>Embryophyta</taxon>
        <taxon>Tracheophyta</taxon>
        <taxon>Spermatophyta</taxon>
        <taxon>Magnoliopsida</taxon>
        <taxon>eudicotyledons</taxon>
        <taxon>Gunneridae</taxon>
        <taxon>Pentapetalae</taxon>
        <taxon>rosids</taxon>
        <taxon>malvids</taxon>
        <taxon>Brassicales</taxon>
        <taxon>Brassicaceae</taxon>
        <taxon>Brassiceae</taxon>
        <taxon>Brassica</taxon>
    </lineage>
</organism>
<dbReference type="AlphaFoldDB" id="A0A816RC76"/>
<accession>A0A816RC76</accession>
<proteinExistence type="predicted"/>
<sequence>MFNAYIVLNGSLLIYPVRQKKRPRDEKSHLAIQSERHPCHKVYMLHKDLMAYTQQELQRKVHIFNSY</sequence>
<feature type="non-terminal residue" evidence="1">
    <location>
        <position position="1"/>
    </location>
</feature>
<dbReference type="EMBL" id="HG994365">
    <property type="protein sequence ID" value="CAF2070906.1"/>
    <property type="molecule type" value="Genomic_DNA"/>
</dbReference>
<name>A0A816RC76_BRANA</name>